<keyword evidence="2" id="KW-0808">Transferase</keyword>
<dbReference type="InterPro" id="IPR011990">
    <property type="entry name" value="TPR-like_helical_dom_sf"/>
</dbReference>
<feature type="domain" description="Glycosyltransferase 2-like" evidence="1">
    <location>
        <begin position="1"/>
        <end position="83"/>
    </location>
</feature>
<dbReference type="Gene3D" id="3.90.550.10">
    <property type="entry name" value="Spore Coat Polysaccharide Biosynthesis Protein SpsA, Chain A"/>
    <property type="match status" value="1"/>
</dbReference>
<dbReference type="InterPro" id="IPR029044">
    <property type="entry name" value="Nucleotide-diphossugar_trans"/>
</dbReference>
<dbReference type="Gene3D" id="1.25.40.10">
    <property type="entry name" value="Tetratricopeptide repeat domain"/>
    <property type="match status" value="2"/>
</dbReference>
<sequence>MIVKDEEATLERCLNSVIDFVDEIIIVDTGSTDNTKKIAKNFKSKIFDFEWIDDFAAARNFAFKKASMDYILWLDADDYIDDINREKFKLLKESLNKNVDSVTMDYSLIRDAAGNTSFSLKRNRLVKRERNFQWIGRVHEYLEVFGNIIDSDITIMHDKLKAATDRNLKIFLKMAEDKLPFSPRDRYYFSNELYYNGRYEEAIRNYELFLSENKGWIEDNKAAYNNLIRCYRIQGNDEMAINTILRYLKEYKPTGEICCSLADIFSSQNKIEEAIFWYEAALKCEPGERHLGFNNKAYYTWVPALSLVVCYSKLQNYEKAYYYNELAGLQGGDMNKINYNRRYFQHKFLELKKELPKLKLDLRFDI</sequence>
<dbReference type="SMART" id="SM00028">
    <property type="entry name" value="TPR"/>
    <property type="match status" value="2"/>
</dbReference>
<evidence type="ECO:0000259" key="1">
    <source>
        <dbReference type="Pfam" id="PF00535"/>
    </source>
</evidence>
<dbReference type="AlphaFoldDB" id="A0A343JG01"/>
<dbReference type="OrthoDB" id="9815923at2"/>
<dbReference type="EMBL" id="CP016786">
    <property type="protein sequence ID" value="ASW44459.1"/>
    <property type="molecule type" value="Genomic_DNA"/>
</dbReference>
<dbReference type="CDD" id="cd02511">
    <property type="entry name" value="Beta4Glucosyltransferase"/>
    <property type="match status" value="1"/>
</dbReference>
<dbReference type="Pfam" id="PF00535">
    <property type="entry name" value="Glycos_transf_2"/>
    <property type="match status" value="1"/>
</dbReference>
<evidence type="ECO:0000313" key="3">
    <source>
        <dbReference type="Proteomes" id="UP000264883"/>
    </source>
</evidence>
<dbReference type="GO" id="GO:0016740">
    <property type="term" value="F:transferase activity"/>
    <property type="evidence" value="ECO:0007669"/>
    <property type="project" value="UniProtKB-KW"/>
</dbReference>
<reference evidence="2 3" key="1">
    <citation type="submission" date="2016-08" db="EMBL/GenBank/DDBJ databases">
        <title>Complete Genome Sequence Of The Indigo Reducing Clostridium isatidis DSM15098.</title>
        <authorList>
            <person name="Little G.T."/>
            <person name="Minton N.P."/>
        </authorList>
    </citation>
    <scope>NUCLEOTIDE SEQUENCE [LARGE SCALE GENOMIC DNA]</scope>
    <source>
        <strain evidence="2 3">DSM 15098</strain>
    </source>
</reference>
<dbReference type="SUPFAM" id="SSF53448">
    <property type="entry name" value="Nucleotide-diphospho-sugar transferases"/>
    <property type="match status" value="1"/>
</dbReference>
<name>A0A343JG01_9CLOT</name>
<dbReference type="InterPro" id="IPR019734">
    <property type="entry name" value="TPR_rpt"/>
</dbReference>
<dbReference type="Proteomes" id="UP000264883">
    <property type="component" value="Chromosome"/>
</dbReference>
<protein>
    <submittedName>
        <fullName evidence="2">Glycosyl transferase</fullName>
    </submittedName>
</protein>
<organism evidence="2 3">
    <name type="scientific">Clostridium isatidis</name>
    <dbReference type="NCBI Taxonomy" id="182773"/>
    <lineage>
        <taxon>Bacteria</taxon>
        <taxon>Bacillati</taxon>
        <taxon>Bacillota</taxon>
        <taxon>Clostridia</taxon>
        <taxon>Eubacteriales</taxon>
        <taxon>Clostridiaceae</taxon>
        <taxon>Clostridium</taxon>
    </lineage>
</organism>
<dbReference type="PANTHER" id="PTHR43630">
    <property type="entry name" value="POLY-BETA-1,6-N-ACETYL-D-GLUCOSAMINE SYNTHASE"/>
    <property type="match status" value="1"/>
</dbReference>
<keyword evidence="3" id="KW-1185">Reference proteome</keyword>
<dbReference type="KEGG" id="cia:BEN51_04425"/>
<dbReference type="InterPro" id="IPR001173">
    <property type="entry name" value="Glyco_trans_2-like"/>
</dbReference>
<evidence type="ECO:0000313" key="2">
    <source>
        <dbReference type="EMBL" id="ASW44459.1"/>
    </source>
</evidence>
<dbReference type="SUPFAM" id="SSF48452">
    <property type="entry name" value="TPR-like"/>
    <property type="match status" value="1"/>
</dbReference>
<proteinExistence type="predicted"/>
<dbReference type="Pfam" id="PF13181">
    <property type="entry name" value="TPR_8"/>
    <property type="match status" value="1"/>
</dbReference>
<gene>
    <name evidence="2" type="ORF">BEN51_04425</name>
</gene>
<accession>A0A343JG01</accession>
<dbReference type="PANTHER" id="PTHR43630:SF2">
    <property type="entry name" value="GLYCOSYLTRANSFERASE"/>
    <property type="match status" value="1"/>
</dbReference>